<dbReference type="STRING" id="35608.A0A2U1KYB4"/>
<dbReference type="GO" id="GO:0015977">
    <property type="term" value="P:carbon fixation"/>
    <property type="evidence" value="ECO:0007669"/>
    <property type="project" value="InterPro"/>
</dbReference>
<keyword evidence="1" id="KW-0670">Pyruvate</keyword>
<dbReference type="PANTHER" id="PTHR30523">
    <property type="entry name" value="PHOSPHOENOLPYRUVATE CARBOXYLASE"/>
    <property type="match status" value="1"/>
</dbReference>
<organism evidence="1 2">
    <name type="scientific">Artemisia annua</name>
    <name type="common">Sweet wormwood</name>
    <dbReference type="NCBI Taxonomy" id="35608"/>
    <lineage>
        <taxon>Eukaryota</taxon>
        <taxon>Viridiplantae</taxon>
        <taxon>Streptophyta</taxon>
        <taxon>Embryophyta</taxon>
        <taxon>Tracheophyta</taxon>
        <taxon>Spermatophyta</taxon>
        <taxon>Magnoliopsida</taxon>
        <taxon>eudicotyledons</taxon>
        <taxon>Gunneridae</taxon>
        <taxon>Pentapetalae</taxon>
        <taxon>asterids</taxon>
        <taxon>campanulids</taxon>
        <taxon>Asterales</taxon>
        <taxon>Asteraceae</taxon>
        <taxon>Asteroideae</taxon>
        <taxon>Anthemideae</taxon>
        <taxon>Artemisiinae</taxon>
        <taxon>Artemisia</taxon>
    </lineage>
</organism>
<evidence type="ECO:0000313" key="2">
    <source>
        <dbReference type="Proteomes" id="UP000245207"/>
    </source>
</evidence>
<dbReference type="GO" id="GO:0006099">
    <property type="term" value="P:tricarboxylic acid cycle"/>
    <property type="evidence" value="ECO:0007669"/>
    <property type="project" value="InterPro"/>
</dbReference>
<dbReference type="GO" id="GO:0048366">
    <property type="term" value="P:leaf development"/>
    <property type="evidence" value="ECO:0007669"/>
    <property type="project" value="TreeGrafter"/>
</dbReference>
<dbReference type="InterPro" id="IPR015813">
    <property type="entry name" value="Pyrv/PenolPyrv_kinase-like_dom"/>
</dbReference>
<protein>
    <submittedName>
        <fullName evidence="1">Phosphoenolpyruvate carboxylase</fullName>
    </submittedName>
</protein>
<dbReference type="PANTHER" id="PTHR30523:SF33">
    <property type="entry name" value="PHOSPHOENOLPYRUVATE CARBOXYLASE 3"/>
    <property type="match status" value="1"/>
</dbReference>
<dbReference type="EMBL" id="PKPP01012846">
    <property type="protein sequence ID" value="PWA41756.1"/>
    <property type="molecule type" value="Genomic_DNA"/>
</dbReference>
<gene>
    <name evidence="1" type="ORF">CTI12_AA547680</name>
</gene>
<dbReference type="Proteomes" id="UP000245207">
    <property type="component" value="Unassembled WGS sequence"/>
</dbReference>
<dbReference type="GO" id="GO:0005829">
    <property type="term" value="C:cytosol"/>
    <property type="evidence" value="ECO:0007669"/>
    <property type="project" value="TreeGrafter"/>
</dbReference>
<dbReference type="AlphaFoldDB" id="A0A2U1KYB4"/>
<sequence>MKFHVDKGIIGVSYSESHKMSLMISLNIFKSRTRHDNFTKLKKSLLRLLRNFPLSLQCFMDVVGLLAEEVGSLILLYCLTPETIHGSLKVKVQGELHLRMGCTLQSHHNPSGGTLDEIAVHATERYRYTPELEYGRMNRGSRPSKQKPCGGIESLRAIPWLFMDINQAIANAFAWSNTVTGTTSTPLPG</sequence>
<evidence type="ECO:0000313" key="1">
    <source>
        <dbReference type="EMBL" id="PWA41756.1"/>
    </source>
</evidence>
<dbReference type="GO" id="GO:0009507">
    <property type="term" value="C:chloroplast"/>
    <property type="evidence" value="ECO:0007669"/>
    <property type="project" value="TreeGrafter"/>
</dbReference>
<reference evidence="1 2" key="1">
    <citation type="journal article" date="2018" name="Mol. Plant">
        <title>The genome of Artemisia annua provides insight into the evolution of Asteraceae family and artemisinin biosynthesis.</title>
        <authorList>
            <person name="Shen Q."/>
            <person name="Zhang L."/>
            <person name="Liao Z."/>
            <person name="Wang S."/>
            <person name="Yan T."/>
            <person name="Shi P."/>
            <person name="Liu M."/>
            <person name="Fu X."/>
            <person name="Pan Q."/>
            <person name="Wang Y."/>
            <person name="Lv Z."/>
            <person name="Lu X."/>
            <person name="Zhang F."/>
            <person name="Jiang W."/>
            <person name="Ma Y."/>
            <person name="Chen M."/>
            <person name="Hao X."/>
            <person name="Li L."/>
            <person name="Tang Y."/>
            <person name="Lv G."/>
            <person name="Zhou Y."/>
            <person name="Sun X."/>
            <person name="Brodelius P.E."/>
            <person name="Rose J.K.C."/>
            <person name="Tang K."/>
        </authorList>
    </citation>
    <scope>NUCLEOTIDE SEQUENCE [LARGE SCALE GENOMIC DNA]</scope>
    <source>
        <strain evidence="2">cv. Huhao1</strain>
        <tissue evidence="1">Leaf</tissue>
    </source>
</reference>
<dbReference type="InterPro" id="IPR021135">
    <property type="entry name" value="PEP_COase"/>
</dbReference>
<keyword evidence="2" id="KW-1185">Reference proteome</keyword>
<dbReference type="Pfam" id="PF00311">
    <property type="entry name" value="PEPcase"/>
    <property type="match status" value="1"/>
</dbReference>
<accession>A0A2U1KYB4</accession>
<proteinExistence type="predicted"/>
<dbReference type="GO" id="GO:0008964">
    <property type="term" value="F:phosphoenolpyruvate carboxylase activity"/>
    <property type="evidence" value="ECO:0007669"/>
    <property type="project" value="InterPro"/>
</dbReference>
<dbReference type="SUPFAM" id="SSF51621">
    <property type="entry name" value="Phosphoenolpyruvate/pyruvate domain"/>
    <property type="match status" value="1"/>
</dbReference>
<dbReference type="GO" id="GO:0048046">
    <property type="term" value="C:apoplast"/>
    <property type="evidence" value="ECO:0007669"/>
    <property type="project" value="TreeGrafter"/>
</dbReference>
<comment type="caution">
    <text evidence="1">The sequence shown here is derived from an EMBL/GenBank/DDBJ whole genome shotgun (WGS) entry which is preliminary data.</text>
</comment>
<name>A0A2U1KYB4_ARTAN</name>